<feature type="compositionally biased region" description="Polar residues" evidence="1">
    <location>
        <begin position="107"/>
        <end position="116"/>
    </location>
</feature>
<evidence type="ECO:0000313" key="3">
    <source>
        <dbReference type="Proteomes" id="UP000465361"/>
    </source>
</evidence>
<protein>
    <submittedName>
        <fullName evidence="2">Uncharacterized protein</fullName>
    </submittedName>
</protein>
<evidence type="ECO:0000256" key="1">
    <source>
        <dbReference type="SAM" id="MobiDB-lite"/>
    </source>
</evidence>
<name>A0A7I9XWH6_9MYCO</name>
<keyword evidence="3" id="KW-1185">Reference proteome</keyword>
<dbReference type="AlphaFoldDB" id="A0A7I9XWH6"/>
<dbReference type="Proteomes" id="UP000465361">
    <property type="component" value="Unassembled WGS sequence"/>
</dbReference>
<organism evidence="2 3">
    <name type="scientific">Mycobacterium botniense</name>
    <dbReference type="NCBI Taxonomy" id="84962"/>
    <lineage>
        <taxon>Bacteria</taxon>
        <taxon>Bacillati</taxon>
        <taxon>Actinomycetota</taxon>
        <taxon>Actinomycetes</taxon>
        <taxon>Mycobacteriales</taxon>
        <taxon>Mycobacteriaceae</taxon>
        <taxon>Mycobacterium</taxon>
    </lineage>
</organism>
<proteinExistence type="predicted"/>
<comment type="caution">
    <text evidence="2">The sequence shown here is derived from an EMBL/GenBank/DDBJ whole genome shotgun (WGS) entry which is preliminary data.</text>
</comment>
<feature type="region of interest" description="Disordered" evidence="1">
    <location>
        <begin position="107"/>
        <end position="128"/>
    </location>
</feature>
<sequence length="128" mass="13912">MHLVSWLLAAFVPALLMLATFGLERLEKGLARDAVTSTDVAEFLDQAGAQEVGTLVRQGMPEALDYLHRRRAQRTIGPALHAPPGGKHRADTFFTTTLGAVGPGLSAQQHQRSRANPQFRATPHVNHV</sequence>
<dbReference type="EMBL" id="BLKW01000002">
    <property type="protein sequence ID" value="GFG74144.1"/>
    <property type="molecule type" value="Genomic_DNA"/>
</dbReference>
<evidence type="ECO:0000313" key="2">
    <source>
        <dbReference type="EMBL" id="GFG74144.1"/>
    </source>
</evidence>
<gene>
    <name evidence="2" type="ORF">MBOT_15090</name>
</gene>
<reference evidence="2 3" key="1">
    <citation type="journal article" date="2019" name="Emerg. Microbes Infect.">
        <title>Comprehensive subspecies identification of 175 nontuberculous mycobacteria species based on 7547 genomic profiles.</title>
        <authorList>
            <person name="Matsumoto Y."/>
            <person name="Kinjo T."/>
            <person name="Motooka D."/>
            <person name="Nabeya D."/>
            <person name="Jung N."/>
            <person name="Uechi K."/>
            <person name="Horii T."/>
            <person name="Iida T."/>
            <person name="Fujita J."/>
            <person name="Nakamura S."/>
        </authorList>
    </citation>
    <scope>NUCLEOTIDE SEQUENCE [LARGE SCALE GENOMIC DNA]</scope>
    <source>
        <strain evidence="2 3">JCM 17322</strain>
    </source>
</reference>
<accession>A0A7I9XWH6</accession>